<protein>
    <submittedName>
        <fullName evidence="2">Uncharacterized protein</fullName>
    </submittedName>
</protein>
<dbReference type="Proteomes" id="UP000031668">
    <property type="component" value="Unassembled WGS sequence"/>
</dbReference>
<evidence type="ECO:0000313" key="3">
    <source>
        <dbReference type="Proteomes" id="UP000031668"/>
    </source>
</evidence>
<keyword evidence="1" id="KW-0472">Membrane</keyword>
<organism evidence="2 3">
    <name type="scientific">Thelohanellus kitauei</name>
    <name type="common">Myxosporean</name>
    <dbReference type="NCBI Taxonomy" id="669202"/>
    <lineage>
        <taxon>Eukaryota</taxon>
        <taxon>Metazoa</taxon>
        <taxon>Cnidaria</taxon>
        <taxon>Myxozoa</taxon>
        <taxon>Myxosporea</taxon>
        <taxon>Bivalvulida</taxon>
        <taxon>Platysporina</taxon>
        <taxon>Myxobolidae</taxon>
        <taxon>Thelohanellus</taxon>
    </lineage>
</organism>
<dbReference type="EMBL" id="JWZT01000690">
    <property type="protein sequence ID" value="KII73751.1"/>
    <property type="molecule type" value="Genomic_DNA"/>
</dbReference>
<evidence type="ECO:0000313" key="2">
    <source>
        <dbReference type="EMBL" id="KII73751.1"/>
    </source>
</evidence>
<proteinExistence type="predicted"/>
<reference evidence="2 3" key="1">
    <citation type="journal article" date="2014" name="Genome Biol. Evol.">
        <title>The genome of the myxosporean Thelohanellus kitauei shows adaptations to nutrient acquisition within its fish host.</title>
        <authorList>
            <person name="Yang Y."/>
            <person name="Xiong J."/>
            <person name="Zhou Z."/>
            <person name="Huo F."/>
            <person name="Miao W."/>
            <person name="Ran C."/>
            <person name="Liu Y."/>
            <person name="Zhang J."/>
            <person name="Feng J."/>
            <person name="Wang M."/>
            <person name="Wang M."/>
            <person name="Wang L."/>
            <person name="Yao B."/>
        </authorList>
    </citation>
    <scope>NUCLEOTIDE SEQUENCE [LARGE SCALE GENOMIC DNA]</scope>
    <source>
        <strain evidence="2">Wuqing</strain>
    </source>
</reference>
<sequence length="365" mass="41331">MTNGNGQIINLLYLQTGLITIPSVIIEIVHLFQQMEAGDGRTAFRNCLLFAKFLVIVFILKVSKSQNLFLPKFYRILKENYVKSDVDIYDVSIDQDIDCRIFGPIEKSSSGWIFVHPISSVHLLEKSDPVNKADNLGFSLFFKLEFKEGIREPIDILTSTKLLNNSYLSIKAGSASYKIEFILFAGKQCVKYEYEGNYHFDENTPHNFIIKFDLMIGLLISVDSTLVKITAPIFDICNVKSTDAFILLGSSDFYVDVRAKIQFKICCIYYFNHFLTSNIIILGIKIIFKIGPDFSGLKCSTSDQSAIIDSFNSANAVISLGSDIVYTGYFHPPIDGQFMFKLCCEECKAFIDNEVYICKNRSQIT</sequence>
<accession>A0A0C2N2B8</accession>
<keyword evidence="1" id="KW-1133">Transmembrane helix</keyword>
<feature type="transmembrane region" description="Helical" evidence="1">
    <location>
        <begin position="268"/>
        <end position="288"/>
    </location>
</feature>
<dbReference type="AlphaFoldDB" id="A0A0C2N2B8"/>
<keyword evidence="1" id="KW-0812">Transmembrane</keyword>
<name>A0A0C2N2B8_THEKT</name>
<feature type="transmembrane region" description="Helical" evidence="1">
    <location>
        <begin position="12"/>
        <end position="32"/>
    </location>
</feature>
<evidence type="ECO:0000256" key="1">
    <source>
        <dbReference type="SAM" id="Phobius"/>
    </source>
</evidence>
<keyword evidence="3" id="KW-1185">Reference proteome</keyword>
<comment type="caution">
    <text evidence="2">The sequence shown here is derived from an EMBL/GenBank/DDBJ whole genome shotgun (WGS) entry which is preliminary data.</text>
</comment>
<gene>
    <name evidence="2" type="ORF">RF11_09656</name>
</gene>
<feature type="transmembrane region" description="Helical" evidence="1">
    <location>
        <begin position="44"/>
        <end position="62"/>
    </location>
</feature>